<comment type="caution">
    <text evidence="1">The sequence shown here is derived from an EMBL/GenBank/DDBJ whole genome shotgun (WGS) entry which is preliminary data.</text>
</comment>
<proteinExistence type="predicted"/>
<name>A0ABW4C5N6_9BACL</name>
<dbReference type="Pfam" id="PF02962">
    <property type="entry name" value="CHMI"/>
    <property type="match status" value="1"/>
</dbReference>
<organism evidence="1 2">
    <name type="scientific">Kroppenstedtia sanguinis</name>
    <dbReference type="NCBI Taxonomy" id="1380684"/>
    <lineage>
        <taxon>Bacteria</taxon>
        <taxon>Bacillati</taxon>
        <taxon>Bacillota</taxon>
        <taxon>Bacilli</taxon>
        <taxon>Bacillales</taxon>
        <taxon>Thermoactinomycetaceae</taxon>
        <taxon>Kroppenstedtia</taxon>
    </lineage>
</organism>
<dbReference type="InterPro" id="IPR004220">
    <property type="entry name" value="5-COMe_2-OHmuconate_Isoase"/>
</dbReference>
<dbReference type="Gene3D" id="3.30.429.10">
    <property type="entry name" value="Macrophage Migration Inhibitory Factor"/>
    <property type="match status" value="1"/>
</dbReference>
<reference evidence="2" key="1">
    <citation type="journal article" date="2019" name="Int. J. Syst. Evol. Microbiol.">
        <title>The Global Catalogue of Microorganisms (GCM) 10K type strain sequencing project: providing services to taxonomists for standard genome sequencing and annotation.</title>
        <authorList>
            <consortium name="The Broad Institute Genomics Platform"/>
            <consortium name="The Broad Institute Genome Sequencing Center for Infectious Disease"/>
            <person name="Wu L."/>
            <person name="Ma J."/>
        </authorList>
    </citation>
    <scope>NUCLEOTIDE SEQUENCE [LARGE SCALE GENOMIC DNA]</scope>
    <source>
        <strain evidence="2">S1</strain>
    </source>
</reference>
<keyword evidence="2" id="KW-1185">Reference proteome</keyword>
<dbReference type="PANTHER" id="PTHR37950">
    <property type="entry name" value="4-HYDROXYPHENYLACETATE CATABOLISM PROTEIN"/>
    <property type="match status" value="1"/>
</dbReference>
<dbReference type="PANTHER" id="PTHR37950:SF1">
    <property type="entry name" value="4-HYDROXYPHENYLACETATE CATABOLISM PROTEIN"/>
    <property type="match status" value="1"/>
</dbReference>
<evidence type="ECO:0000313" key="1">
    <source>
        <dbReference type="EMBL" id="MFD1425559.1"/>
    </source>
</evidence>
<dbReference type="InterPro" id="IPR014347">
    <property type="entry name" value="Tautomerase/MIF_sf"/>
</dbReference>
<dbReference type="Proteomes" id="UP001597282">
    <property type="component" value="Unassembled WGS sequence"/>
</dbReference>
<accession>A0ABW4C5N6</accession>
<protein>
    <submittedName>
        <fullName evidence="1">5-carboxymethyl-2-hydroxymuconate Delta-isomerase</fullName>
    </submittedName>
</protein>
<gene>
    <name evidence="1" type="ORF">ACFQ4Y_01250</name>
</gene>
<dbReference type="SUPFAM" id="SSF55331">
    <property type="entry name" value="Tautomerase/MIF"/>
    <property type="match status" value="1"/>
</dbReference>
<dbReference type="EMBL" id="JBHTNU010000001">
    <property type="protein sequence ID" value="MFD1425559.1"/>
    <property type="molecule type" value="Genomic_DNA"/>
</dbReference>
<sequence length="127" mass="14384">MPHFIVEYTDNLQGEADIAGLLKKVNQVLISHRDLFPIGGIRSRAIELHDYRIADGAEEDAFVHGTLKIGPGRSPADKQAVCDGLFAVMEEHFADLFHTRYLALSMELSEFSNPTYKRNNIHTRFKK</sequence>
<dbReference type="CDD" id="cd00580">
    <property type="entry name" value="CHMI"/>
    <property type="match status" value="1"/>
</dbReference>
<evidence type="ECO:0000313" key="2">
    <source>
        <dbReference type="Proteomes" id="UP001597282"/>
    </source>
</evidence>
<dbReference type="RefSeq" id="WP_380162405.1">
    <property type="nucleotide sequence ID" value="NZ_JBHTNU010000001.1"/>
</dbReference>